<sequence>MVYGSEQGSNHGIKFRKRPVEYARSRRSMKELKLRQRFVAWHAAWRVADPPLEDPS</sequence>
<dbReference type="EMBL" id="FNGP01000005">
    <property type="protein sequence ID" value="SDL73103.1"/>
    <property type="molecule type" value="Genomic_DNA"/>
</dbReference>
<dbReference type="STRING" id="686624.SAMN04488242_2607"/>
<reference evidence="1 2" key="1">
    <citation type="submission" date="2016-10" db="EMBL/GenBank/DDBJ databases">
        <authorList>
            <person name="de Groot N.N."/>
        </authorList>
    </citation>
    <scope>NUCLEOTIDE SEQUENCE [LARGE SCALE GENOMIC DNA]</scope>
    <source>
        <strain evidence="1 2">CGMCC 1.9159</strain>
    </source>
</reference>
<accession>A0A1G9MG75</accession>
<keyword evidence="2" id="KW-1185">Reference proteome</keyword>
<dbReference type="Proteomes" id="UP000199475">
    <property type="component" value="Unassembled WGS sequence"/>
</dbReference>
<evidence type="ECO:0000313" key="2">
    <source>
        <dbReference type="Proteomes" id="UP000199475"/>
    </source>
</evidence>
<proteinExistence type="predicted"/>
<organism evidence="1 2">
    <name type="scientific">Tessaracoccus oleiagri</name>
    <dbReference type="NCBI Taxonomy" id="686624"/>
    <lineage>
        <taxon>Bacteria</taxon>
        <taxon>Bacillati</taxon>
        <taxon>Actinomycetota</taxon>
        <taxon>Actinomycetes</taxon>
        <taxon>Propionibacteriales</taxon>
        <taxon>Propionibacteriaceae</taxon>
        <taxon>Tessaracoccus</taxon>
    </lineage>
</organism>
<gene>
    <name evidence="1" type="ORF">SAMN04488242_2607</name>
</gene>
<evidence type="ECO:0000313" key="1">
    <source>
        <dbReference type="EMBL" id="SDL73103.1"/>
    </source>
</evidence>
<dbReference type="AlphaFoldDB" id="A0A1G9MG75"/>
<protein>
    <submittedName>
        <fullName evidence="1">Uncharacterized protein</fullName>
    </submittedName>
</protein>
<name>A0A1G9MG75_9ACTN</name>